<dbReference type="OMA" id="MQINPME"/>
<keyword evidence="1" id="KW-0175">Coiled coil</keyword>
<dbReference type="AlphaFoldDB" id="A0A1Y1JVG6"/>
<comment type="caution">
    <text evidence="4">The sequence shown here is derived from an EMBL/GenBank/DDBJ whole genome shotgun (WGS) entry which is preliminary data.</text>
</comment>
<organism evidence="4 5">
    <name type="scientific">Plasmodium gonderi</name>
    <dbReference type="NCBI Taxonomy" id="77519"/>
    <lineage>
        <taxon>Eukaryota</taxon>
        <taxon>Sar</taxon>
        <taxon>Alveolata</taxon>
        <taxon>Apicomplexa</taxon>
        <taxon>Aconoidasida</taxon>
        <taxon>Haemosporida</taxon>
        <taxon>Plasmodiidae</taxon>
        <taxon>Plasmodium</taxon>
        <taxon>Plasmodium (Plasmodium)</taxon>
    </lineage>
</organism>
<protein>
    <submittedName>
        <fullName evidence="4">Tryptophan-rich antigen</fullName>
    </submittedName>
</protein>
<dbReference type="GeneID" id="39745530"/>
<evidence type="ECO:0000313" key="5">
    <source>
        <dbReference type="Proteomes" id="UP000195521"/>
    </source>
</evidence>
<dbReference type="InterPro" id="IPR022089">
    <property type="entry name" value="Plasmodium-antigen_C"/>
</dbReference>
<feature type="domain" description="Tryptophan/threonine-rich plasmodium antigen C-terminal" evidence="3">
    <location>
        <begin position="543"/>
        <end position="758"/>
    </location>
</feature>
<evidence type="ECO:0000259" key="3">
    <source>
        <dbReference type="Pfam" id="PF12319"/>
    </source>
</evidence>
<dbReference type="EMBL" id="BDQF01000690">
    <property type="protein sequence ID" value="GAW84722.1"/>
    <property type="molecule type" value="Genomic_DNA"/>
</dbReference>
<evidence type="ECO:0000256" key="2">
    <source>
        <dbReference type="SAM" id="MobiDB-lite"/>
    </source>
</evidence>
<dbReference type="Proteomes" id="UP000195521">
    <property type="component" value="Unassembled WGS sequence"/>
</dbReference>
<evidence type="ECO:0000313" key="4">
    <source>
        <dbReference type="EMBL" id="GAW84722.1"/>
    </source>
</evidence>
<keyword evidence="5" id="KW-1185">Reference proteome</keyword>
<feature type="compositionally biased region" description="Basic and acidic residues" evidence="2">
    <location>
        <begin position="326"/>
        <end position="337"/>
    </location>
</feature>
<evidence type="ECO:0000256" key="1">
    <source>
        <dbReference type="SAM" id="Coils"/>
    </source>
</evidence>
<feature type="compositionally biased region" description="Basic and acidic residues" evidence="2">
    <location>
        <begin position="373"/>
        <end position="434"/>
    </location>
</feature>
<accession>A0A1Y1JVG6</accession>
<feature type="coiled-coil region" evidence="1">
    <location>
        <begin position="139"/>
        <end position="173"/>
    </location>
</feature>
<dbReference type="Pfam" id="PF12319">
    <property type="entry name" value="TryThrA_C"/>
    <property type="match status" value="1"/>
</dbReference>
<feature type="region of interest" description="Disordered" evidence="2">
    <location>
        <begin position="316"/>
        <end position="434"/>
    </location>
</feature>
<name>A0A1Y1JVG6_PLAGO</name>
<sequence length="767" mass="91421">MGSENELDNIVGEESSSFSALEVPKGDILFCVNKSFLKTCAHLSFLIFSIYIILKHTFPTVFKKLNNTLDNNTLNAIISGQVYLDNSDEKENTVLQNGIGGKFNYSLSNIYTNDNEKKYGGEYIPLEEETVNDKEKENDKKCEDVKKKYNNEIKELEQNIENVSINRKIENNIDKNILGKETGYNKVDERIKNNKSETNDNNSKEEEEKYYFLQENDNMEMNPGKASYFEKIETHIYRINEEDEVLDNDIKDDDVLKEGNGDIKNKKGHILNTKNITLDIEKGGKESINKNEKEDEKYVHESVLLYNQIKNEVHDNEAQSTSINIKKVDGDNNENRKTNSNSQEAAQEINKKRVNKYKLKEHEENTQNNSTEDVSKMDEKDYNKTVINDDKKDAGAKKVQKEIIREKVDAKKGEIKKEDVKKDETKKEDVKKGEIKKEDVKKEEIKKDDVKKEEIKKDDVKKGEIKKEDVKKEGIKKGAIKKDDVKKEAIKDIKDPKKEIRSEKDKKKDIRRAISLDTIYKSEYDVNDDDSDDGKSDEWKKKEWDNWLIKTEEDWKLFNTSIENKKNRWLEKREKELEQWLVNMQNKWMNFKENDDTEFKVYAMKNASTWNDSEWEQWTKTDGKKHMETDLNKWFNEKETFLEGWVSKEWNQWKNERMIQWLSVDWKHKEDETFENWKSTKFTHILHLKKNKRWNKWKERTNKEKEDWANWVKGKEKLYINNKWDKWSKWKKDRRVLYNQKFVSFINKWINDKQWTVWIKDQNGQAL</sequence>
<dbReference type="RefSeq" id="XP_028547311.1">
    <property type="nucleotide sequence ID" value="XM_028691510.1"/>
</dbReference>
<gene>
    <name evidence="4" type="ORF">PGO_004610</name>
</gene>
<proteinExistence type="predicted"/>
<reference evidence="5" key="1">
    <citation type="submission" date="2017-04" db="EMBL/GenBank/DDBJ databases">
        <title>Plasmodium gonderi genome.</title>
        <authorList>
            <person name="Arisue N."/>
            <person name="Honma H."/>
            <person name="Kawai S."/>
            <person name="Tougan T."/>
            <person name="Tanabe K."/>
            <person name="Horii T."/>
        </authorList>
    </citation>
    <scope>NUCLEOTIDE SEQUENCE [LARGE SCALE GENOMIC DNA]</scope>
    <source>
        <strain evidence="5">ATCC 30045</strain>
    </source>
</reference>
<dbReference type="OrthoDB" id="387551at2759"/>